<dbReference type="Proteomes" id="UP000295710">
    <property type="component" value="Unassembled WGS sequence"/>
</dbReference>
<proteinExistence type="inferred from homology"/>
<evidence type="ECO:0000259" key="5">
    <source>
        <dbReference type="SMART" id="SM00089"/>
    </source>
</evidence>
<sequence length="580" mass="62677">MTVKEEALKLSVSSDRSNADSGEKVTLTAKGSGGSGGYEYRFTETYNGTVTTVRAYSSTPTYTFTASGNGLHRFTVAVKDRSGNVASYNCDVTVKETPISLTVTSNKSTTETEGTDIVLTAIGSGGSGNYEYRFTETFGDDVTTVQAYCNKTEYKFKAAKAGVHRYTVAVRDSAGNTTSIIYTLTVTPKPLSISVTSSNSASEVLGTEITLAAKADDGNEPYEYRFTDTYAGISTTVQPYSTKSTYTAVLQGVGEHKYTVAVRDADGRIGSTVYSVTVRPEAGYEISVSMKSSQPQRVKTGTGVTLTATATGGYGETQYRFTETYQGAAITRQSYSAKNTYTFTATGIGEHTYTIAVKDKEGQTTSVAYTMMVYDDTLRGIDVSAYQGNIDWKSVKNSGINFAMLRVLSGTMSNLTVDSKFNANISGASKNGVAVGAYRYGYAMTVAEAQREAKETINAIKASGYNITYPIAYDVEDANTQGKLSKSQLTAIIKAYKGVIENNGYKFMIYANTDWLRNKIDMSSFADVDVWVASWFLDGTPNHNHGYNGPGTVTIWQYYSQGRVPGISGDVDMNIGYKSY</sequence>
<feature type="domain" description="PKD/Chitinase" evidence="5">
    <location>
        <begin position="9"/>
        <end position="97"/>
    </location>
</feature>
<dbReference type="EMBL" id="SMMX01000026">
    <property type="protein sequence ID" value="TDA20241.1"/>
    <property type="molecule type" value="Genomic_DNA"/>
</dbReference>
<protein>
    <recommendedName>
        <fullName evidence="5">PKD/Chitinase domain-containing protein</fullName>
    </recommendedName>
</protein>
<dbReference type="AlphaFoldDB" id="A0A4R4FAB1"/>
<dbReference type="Pfam" id="PF01183">
    <property type="entry name" value="Glyco_hydro_25"/>
    <property type="match status" value="1"/>
</dbReference>
<evidence type="ECO:0000256" key="3">
    <source>
        <dbReference type="ARBA" id="ARBA00023295"/>
    </source>
</evidence>
<reference evidence="6 7" key="1">
    <citation type="journal article" date="2016" name="Nat. Microbiol.">
        <title>The Mouse Intestinal Bacterial Collection (miBC) provides host-specific insight into cultured diversity and functional potential of the gut microbiota.</title>
        <authorList>
            <person name="Lagkouvardos I."/>
            <person name="Pukall R."/>
            <person name="Abt B."/>
            <person name="Foesel B.U."/>
            <person name="Meier-Kolthoff J.P."/>
            <person name="Kumar N."/>
            <person name="Bresciani A."/>
            <person name="Martinez I."/>
            <person name="Just S."/>
            <person name="Ziegler C."/>
            <person name="Brugiroux S."/>
            <person name="Garzetti D."/>
            <person name="Wenning M."/>
            <person name="Bui T.P."/>
            <person name="Wang J."/>
            <person name="Hugenholtz F."/>
            <person name="Plugge C.M."/>
            <person name="Peterson D.A."/>
            <person name="Hornef M.W."/>
            <person name="Baines J.F."/>
            <person name="Smidt H."/>
            <person name="Walter J."/>
            <person name="Kristiansen K."/>
            <person name="Nielsen H.B."/>
            <person name="Haller D."/>
            <person name="Overmann J."/>
            <person name="Stecher B."/>
            <person name="Clavel T."/>
        </authorList>
    </citation>
    <scope>NUCLEOTIDE SEQUENCE [LARGE SCALE GENOMIC DNA]</scope>
    <source>
        <strain evidence="6 7">DSM 28560</strain>
    </source>
</reference>
<dbReference type="PANTHER" id="PTHR34135">
    <property type="entry name" value="LYSOZYME"/>
    <property type="match status" value="1"/>
</dbReference>
<dbReference type="SUPFAM" id="SSF51445">
    <property type="entry name" value="(Trans)glycosidases"/>
    <property type="match status" value="1"/>
</dbReference>
<evidence type="ECO:0000313" key="6">
    <source>
        <dbReference type="EMBL" id="TDA20241.1"/>
    </source>
</evidence>
<comment type="similarity">
    <text evidence="1">Belongs to the glycosyl hydrolase 25 family.</text>
</comment>
<dbReference type="InterPro" id="IPR018077">
    <property type="entry name" value="Glyco_hydro_fam25_subgr"/>
</dbReference>
<feature type="region of interest" description="Disordered" evidence="4">
    <location>
        <begin position="13"/>
        <end position="33"/>
    </location>
</feature>
<dbReference type="GO" id="GO:0009253">
    <property type="term" value="P:peptidoglycan catabolic process"/>
    <property type="evidence" value="ECO:0007669"/>
    <property type="project" value="InterPro"/>
</dbReference>
<evidence type="ECO:0000256" key="1">
    <source>
        <dbReference type="ARBA" id="ARBA00010646"/>
    </source>
</evidence>
<evidence type="ECO:0000256" key="2">
    <source>
        <dbReference type="ARBA" id="ARBA00022801"/>
    </source>
</evidence>
<dbReference type="CDD" id="cd06414">
    <property type="entry name" value="GH25_LytC-like"/>
    <property type="match status" value="1"/>
</dbReference>
<dbReference type="GO" id="GO:0003796">
    <property type="term" value="F:lysozyme activity"/>
    <property type="evidence" value="ECO:0007669"/>
    <property type="project" value="InterPro"/>
</dbReference>
<dbReference type="InterPro" id="IPR017853">
    <property type="entry name" value="GH"/>
</dbReference>
<evidence type="ECO:0000256" key="4">
    <source>
        <dbReference type="SAM" id="MobiDB-lite"/>
    </source>
</evidence>
<dbReference type="InterPro" id="IPR022409">
    <property type="entry name" value="PKD/Chitinase_dom"/>
</dbReference>
<dbReference type="GO" id="GO:0016998">
    <property type="term" value="P:cell wall macromolecule catabolic process"/>
    <property type="evidence" value="ECO:0007669"/>
    <property type="project" value="InterPro"/>
</dbReference>
<dbReference type="GO" id="GO:0016052">
    <property type="term" value="P:carbohydrate catabolic process"/>
    <property type="evidence" value="ECO:0007669"/>
    <property type="project" value="TreeGrafter"/>
</dbReference>
<dbReference type="SMART" id="SM00641">
    <property type="entry name" value="Glyco_25"/>
    <property type="match status" value="1"/>
</dbReference>
<dbReference type="Gene3D" id="3.20.20.80">
    <property type="entry name" value="Glycosidases"/>
    <property type="match status" value="1"/>
</dbReference>
<keyword evidence="2" id="KW-0378">Hydrolase</keyword>
<name>A0A4R4FAB1_9FIRM</name>
<gene>
    <name evidence="6" type="ORF">E1963_18000</name>
</gene>
<feature type="domain" description="PKD/Chitinase" evidence="5">
    <location>
        <begin position="100"/>
        <end position="189"/>
    </location>
</feature>
<keyword evidence="3" id="KW-0326">Glycosidase</keyword>
<keyword evidence="7" id="KW-1185">Reference proteome</keyword>
<dbReference type="SMART" id="SM00089">
    <property type="entry name" value="PKD"/>
    <property type="match status" value="2"/>
</dbReference>
<dbReference type="InterPro" id="IPR002053">
    <property type="entry name" value="Glyco_hydro_25"/>
</dbReference>
<comment type="caution">
    <text evidence="6">The sequence shown here is derived from an EMBL/GenBank/DDBJ whole genome shotgun (WGS) entry which is preliminary data.</text>
</comment>
<dbReference type="PANTHER" id="PTHR34135:SF2">
    <property type="entry name" value="LYSOZYME"/>
    <property type="match status" value="1"/>
</dbReference>
<dbReference type="PROSITE" id="PS51904">
    <property type="entry name" value="GLYCOSYL_HYDROL_F25_2"/>
    <property type="match status" value="1"/>
</dbReference>
<organism evidence="6 7">
    <name type="scientific">Extibacter muris</name>
    <dbReference type="NCBI Taxonomy" id="1796622"/>
    <lineage>
        <taxon>Bacteria</taxon>
        <taxon>Bacillati</taxon>
        <taxon>Bacillota</taxon>
        <taxon>Clostridia</taxon>
        <taxon>Lachnospirales</taxon>
        <taxon>Lachnospiraceae</taxon>
        <taxon>Extibacter</taxon>
    </lineage>
</organism>
<accession>A0A4R4FAB1</accession>
<evidence type="ECO:0000313" key="7">
    <source>
        <dbReference type="Proteomes" id="UP000295710"/>
    </source>
</evidence>